<dbReference type="Pfam" id="PF13639">
    <property type="entry name" value="zf-RING_2"/>
    <property type="match status" value="1"/>
</dbReference>
<comment type="caution">
    <text evidence="8">The sequence shown here is derived from an EMBL/GenBank/DDBJ whole genome shotgun (WGS) entry which is preliminary data.</text>
</comment>
<keyword evidence="2 4" id="KW-0863">Zinc-finger</keyword>
<name>A0AAN9G3N2_9CAEN</name>
<dbReference type="InterPro" id="IPR011016">
    <property type="entry name" value="Znf_RING-CH"/>
</dbReference>
<dbReference type="PANTHER" id="PTHR46569:SF1">
    <property type="entry name" value="E3 UBIQUITIN-PROTEIN LIGASE RFWD3-RELATED"/>
    <property type="match status" value="1"/>
</dbReference>
<sequence>MRALCCICADLFVNNETNIAATPCGHVFHEHCLARWLMASSTCPSCRKNVIQGSVIPKLFFDIAEEDTDEVNPEKVTNELQSLKTQVAELKQKTSKHKTIEKDLKDRLKKREEELGNISTLLRREQDTGAAQQRMLQHFEAQQQVHKEERAEYLRTQRKLTELKHVETLVSGGVKNSEEILQQYSSGDKNSLQQLAKYAGILKREYEQSKVEKRTLKEQLDRQRKSSYSASRELADLKAEYKGLQEQLTRSEDDLKQAEKTNATLKAKVTKLQYSRKHPAESAGSFLETPKRQDQSDNLFLETPKLLVGKDFVTPKMTRPSGSGLIDLNYDSPLNQSFDLFEESPQTQMRKSCEENNMKVVKISSASTNGKAPKRVKVDADEAGDSFPLSTLNIMKKREKTGQLLSKTVIRQDYNGLGGTSTFTQPLGPPKFGVPKITSKSSKRTKFGSKFSNPALPTLDGFIDLS</sequence>
<dbReference type="SMART" id="SM00744">
    <property type="entry name" value="RINGv"/>
    <property type="match status" value="1"/>
</dbReference>
<evidence type="ECO:0000256" key="3">
    <source>
        <dbReference type="ARBA" id="ARBA00022833"/>
    </source>
</evidence>
<evidence type="ECO:0000256" key="5">
    <source>
        <dbReference type="SAM" id="Coils"/>
    </source>
</evidence>
<dbReference type="InterPro" id="IPR052639">
    <property type="entry name" value="TRAIP_ubiq-protein_ligase"/>
</dbReference>
<dbReference type="EMBL" id="JBAMIC010000019">
    <property type="protein sequence ID" value="KAK7094066.1"/>
    <property type="molecule type" value="Genomic_DNA"/>
</dbReference>
<reference evidence="8 9" key="1">
    <citation type="submission" date="2024-02" db="EMBL/GenBank/DDBJ databases">
        <title>Chromosome-scale genome assembly of the rough periwinkle Littorina saxatilis.</title>
        <authorList>
            <person name="De Jode A."/>
            <person name="Faria R."/>
            <person name="Formenti G."/>
            <person name="Sims Y."/>
            <person name="Smith T.P."/>
            <person name="Tracey A."/>
            <person name="Wood J.M.D."/>
            <person name="Zagrodzka Z.B."/>
            <person name="Johannesson K."/>
            <person name="Butlin R.K."/>
            <person name="Leder E.H."/>
        </authorList>
    </citation>
    <scope>NUCLEOTIDE SEQUENCE [LARGE SCALE GENOMIC DNA]</scope>
    <source>
        <strain evidence="8">Snail1</strain>
        <tissue evidence="8">Muscle</tissue>
    </source>
</reference>
<dbReference type="GO" id="GO:0005634">
    <property type="term" value="C:nucleus"/>
    <property type="evidence" value="ECO:0007669"/>
    <property type="project" value="TreeGrafter"/>
</dbReference>
<keyword evidence="3" id="KW-0862">Zinc</keyword>
<dbReference type="InterPro" id="IPR001841">
    <property type="entry name" value="Znf_RING"/>
</dbReference>
<dbReference type="InterPro" id="IPR013083">
    <property type="entry name" value="Znf_RING/FYVE/PHD"/>
</dbReference>
<evidence type="ECO:0000256" key="1">
    <source>
        <dbReference type="ARBA" id="ARBA00022723"/>
    </source>
</evidence>
<evidence type="ECO:0000256" key="2">
    <source>
        <dbReference type="ARBA" id="ARBA00022771"/>
    </source>
</evidence>
<protein>
    <recommendedName>
        <fullName evidence="7">RING-type domain-containing protein</fullName>
    </recommendedName>
</protein>
<evidence type="ECO:0000256" key="6">
    <source>
        <dbReference type="SAM" id="MobiDB-lite"/>
    </source>
</evidence>
<keyword evidence="9" id="KW-1185">Reference proteome</keyword>
<dbReference type="GO" id="GO:0031297">
    <property type="term" value="P:replication fork processing"/>
    <property type="evidence" value="ECO:0007669"/>
    <property type="project" value="TreeGrafter"/>
</dbReference>
<feature type="domain" description="RING-type" evidence="7">
    <location>
        <begin position="5"/>
        <end position="47"/>
    </location>
</feature>
<feature type="coiled-coil region" evidence="5">
    <location>
        <begin position="199"/>
        <end position="275"/>
    </location>
</feature>
<evidence type="ECO:0000313" key="9">
    <source>
        <dbReference type="Proteomes" id="UP001374579"/>
    </source>
</evidence>
<dbReference type="PROSITE" id="PS50089">
    <property type="entry name" value="ZF_RING_2"/>
    <property type="match status" value="1"/>
</dbReference>
<dbReference type="Proteomes" id="UP001374579">
    <property type="component" value="Unassembled WGS sequence"/>
</dbReference>
<dbReference type="GO" id="GO:0008270">
    <property type="term" value="F:zinc ion binding"/>
    <property type="evidence" value="ECO:0007669"/>
    <property type="project" value="UniProtKB-KW"/>
</dbReference>
<dbReference type="SMART" id="SM00184">
    <property type="entry name" value="RING"/>
    <property type="match status" value="1"/>
</dbReference>
<gene>
    <name evidence="8" type="ORF">V1264_007737</name>
</gene>
<dbReference type="GO" id="GO:0016567">
    <property type="term" value="P:protein ubiquitination"/>
    <property type="evidence" value="ECO:0007669"/>
    <property type="project" value="TreeGrafter"/>
</dbReference>
<dbReference type="GO" id="GO:0061630">
    <property type="term" value="F:ubiquitin protein ligase activity"/>
    <property type="evidence" value="ECO:0007669"/>
    <property type="project" value="TreeGrafter"/>
</dbReference>
<dbReference type="GO" id="GO:0090734">
    <property type="term" value="C:site of DNA damage"/>
    <property type="evidence" value="ECO:0007669"/>
    <property type="project" value="TreeGrafter"/>
</dbReference>
<organism evidence="8 9">
    <name type="scientific">Littorina saxatilis</name>
    <dbReference type="NCBI Taxonomy" id="31220"/>
    <lineage>
        <taxon>Eukaryota</taxon>
        <taxon>Metazoa</taxon>
        <taxon>Spiralia</taxon>
        <taxon>Lophotrochozoa</taxon>
        <taxon>Mollusca</taxon>
        <taxon>Gastropoda</taxon>
        <taxon>Caenogastropoda</taxon>
        <taxon>Littorinimorpha</taxon>
        <taxon>Littorinoidea</taxon>
        <taxon>Littorinidae</taxon>
        <taxon>Littorina</taxon>
    </lineage>
</organism>
<evidence type="ECO:0000259" key="7">
    <source>
        <dbReference type="PROSITE" id="PS50089"/>
    </source>
</evidence>
<dbReference type="Gene3D" id="3.30.40.10">
    <property type="entry name" value="Zinc/RING finger domain, C3HC4 (zinc finger)"/>
    <property type="match status" value="1"/>
</dbReference>
<feature type="region of interest" description="Disordered" evidence="6">
    <location>
        <begin position="421"/>
        <end position="450"/>
    </location>
</feature>
<evidence type="ECO:0000256" key="4">
    <source>
        <dbReference type="PROSITE-ProRule" id="PRU00175"/>
    </source>
</evidence>
<keyword evidence="5" id="KW-0175">Coiled coil</keyword>
<dbReference type="PANTHER" id="PTHR46569">
    <property type="entry name" value="E3 UBIQUITIN-PROTEIN LIGASE TRAIP"/>
    <property type="match status" value="1"/>
</dbReference>
<dbReference type="AlphaFoldDB" id="A0AAN9G3N2"/>
<keyword evidence="1" id="KW-0479">Metal-binding</keyword>
<evidence type="ECO:0000313" key="8">
    <source>
        <dbReference type="EMBL" id="KAK7094066.1"/>
    </source>
</evidence>
<dbReference type="SUPFAM" id="SSF57850">
    <property type="entry name" value="RING/U-box"/>
    <property type="match status" value="1"/>
</dbReference>
<proteinExistence type="predicted"/>
<accession>A0AAN9G3N2</accession>